<protein>
    <recommendedName>
        <fullName evidence="6">O-fucosyltransferase family protein</fullName>
    </recommendedName>
</protein>
<dbReference type="Pfam" id="PF10250">
    <property type="entry name" value="O-FucT"/>
    <property type="match status" value="1"/>
</dbReference>
<comment type="similarity">
    <text evidence="1">Belongs to the glycosyltransferase GT106 family.</text>
</comment>
<name>A0AAD7PI09_QUISA</name>
<keyword evidence="8" id="KW-1185">Reference proteome</keyword>
<evidence type="ECO:0000256" key="3">
    <source>
        <dbReference type="ARBA" id="ARBA00022679"/>
    </source>
</evidence>
<evidence type="ECO:0000256" key="4">
    <source>
        <dbReference type="ARBA" id="ARBA00023253"/>
    </source>
</evidence>
<keyword evidence="2" id="KW-0328">Glycosyltransferase</keyword>
<dbReference type="KEGG" id="qsa:O6P43_022383"/>
<reference evidence="7" key="1">
    <citation type="journal article" date="2023" name="Science">
        <title>Elucidation of the pathway for biosynthesis of saponin adjuvants from the soapbark tree.</title>
        <authorList>
            <person name="Reed J."/>
            <person name="Orme A."/>
            <person name="El-Demerdash A."/>
            <person name="Owen C."/>
            <person name="Martin L.B.B."/>
            <person name="Misra R.C."/>
            <person name="Kikuchi S."/>
            <person name="Rejzek M."/>
            <person name="Martin A.C."/>
            <person name="Harkess A."/>
            <person name="Leebens-Mack J."/>
            <person name="Louveau T."/>
            <person name="Stephenson M.J."/>
            <person name="Osbourn A."/>
        </authorList>
    </citation>
    <scope>NUCLEOTIDE SEQUENCE</scope>
    <source>
        <strain evidence="7">S10</strain>
    </source>
</reference>
<dbReference type="GO" id="GO:0016757">
    <property type="term" value="F:glycosyltransferase activity"/>
    <property type="evidence" value="ECO:0007669"/>
    <property type="project" value="UniProtKB-KW"/>
</dbReference>
<dbReference type="GO" id="GO:0006004">
    <property type="term" value="P:fucose metabolic process"/>
    <property type="evidence" value="ECO:0007669"/>
    <property type="project" value="UniProtKB-KW"/>
</dbReference>
<keyword evidence="5" id="KW-0119">Carbohydrate metabolism</keyword>
<organism evidence="7 8">
    <name type="scientific">Quillaja saponaria</name>
    <name type="common">Soap bark tree</name>
    <dbReference type="NCBI Taxonomy" id="32244"/>
    <lineage>
        <taxon>Eukaryota</taxon>
        <taxon>Viridiplantae</taxon>
        <taxon>Streptophyta</taxon>
        <taxon>Embryophyta</taxon>
        <taxon>Tracheophyta</taxon>
        <taxon>Spermatophyta</taxon>
        <taxon>Magnoliopsida</taxon>
        <taxon>eudicotyledons</taxon>
        <taxon>Gunneridae</taxon>
        <taxon>Pentapetalae</taxon>
        <taxon>rosids</taxon>
        <taxon>fabids</taxon>
        <taxon>Fabales</taxon>
        <taxon>Quillajaceae</taxon>
        <taxon>Quillaja</taxon>
    </lineage>
</organism>
<evidence type="ECO:0000313" key="7">
    <source>
        <dbReference type="EMBL" id="KAJ7955857.1"/>
    </source>
</evidence>
<dbReference type="PANTHER" id="PTHR31288:SF20">
    <property type="entry name" value="O-FUCOSYLTRANSFERASE FAMILY PROTEIN"/>
    <property type="match status" value="1"/>
</dbReference>
<evidence type="ECO:0000256" key="6">
    <source>
        <dbReference type="ARBA" id="ARBA00030350"/>
    </source>
</evidence>
<dbReference type="AlphaFoldDB" id="A0AAD7PI09"/>
<accession>A0AAD7PI09</accession>
<keyword evidence="4" id="KW-0294">Fucose metabolism</keyword>
<comment type="caution">
    <text evidence="7">The sequence shown here is derived from an EMBL/GenBank/DDBJ whole genome shotgun (WGS) entry which is preliminary data.</text>
</comment>
<dbReference type="InterPro" id="IPR019378">
    <property type="entry name" value="GDP-Fuc_O-FucTrfase"/>
</dbReference>
<evidence type="ECO:0000313" key="8">
    <source>
        <dbReference type="Proteomes" id="UP001163823"/>
    </source>
</evidence>
<keyword evidence="3" id="KW-0808">Transferase</keyword>
<dbReference type="InterPro" id="IPR024709">
    <property type="entry name" value="FucosylTrfase_pln"/>
</dbReference>
<dbReference type="PANTHER" id="PTHR31288">
    <property type="entry name" value="O-FUCOSYLTRANSFERASE FAMILY PROTEIN"/>
    <property type="match status" value="1"/>
</dbReference>
<dbReference type="Proteomes" id="UP001163823">
    <property type="component" value="Chromosome 9"/>
</dbReference>
<gene>
    <name evidence="7" type="ORF">O6P43_022383</name>
</gene>
<evidence type="ECO:0000256" key="5">
    <source>
        <dbReference type="ARBA" id="ARBA00023277"/>
    </source>
</evidence>
<sequence length="295" mass="33120">MRLDLRQAAAGVLTFSMFVMLGNMIKRDHFDSIYSSTLRQESTNKVTTDDAKVRFLATSNVQYGVVAITGQSLAKISHVTKVPLKENGETLKPCWSSPTLRKAEQSTGFITFSLTNGPEYHVSQVTDAVVVARYLGATLVFPDIRGRKPVDRMNFVDIYDVQKFLSSLDGLVRVTRVPPAKVSHSAIVKVPNRVSEGYLAKKIEPIYKFEGSLKLESYFPSVNMVKTEENKYLDSFACQAMFGTLQLQPEIQEVVDSMVGRLKTLSQELNSQFVAVDLRIGMLQKKGCYWRKRLS</sequence>
<evidence type="ECO:0000256" key="2">
    <source>
        <dbReference type="ARBA" id="ARBA00022676"/>
    </source>
</evidence>
<proteinExistence type="inferred from homology"/>
<evidence type="ECO:0000256" key="1">
    <source>
        <dbReference type="ARBA" id="ARBA00007737"/>
    </source>
</evidence>
<dbReference type="EMBL" id="JARAOO010000009">
    <property type="protein sequence ID" value="KAJ7955857.1"/>
    <property type="molecule type" value="Genomic_DNA"/>
</dbReference>